<dbReference type="SUPFAM" id="SSF55797">
    <property type="entry name" value="PR-1-like"/>
    <property type="match status" value="1"/>
</dbReference>
<evidence type="ECO:0000313" key="4">
    <source>
        <dbReference type="EMBL" id="XCJ15766.1"/>
    </source>
</evidence>
<feature type="chain" id="PRO_5043425939" evidence="2">
    <location>
        <begin position="25"/>
        <end position="265"/>
    </location>
</feature>
<keyword evidence="2" id="KW-0732">Signal</keyword>
<evidence type="ECO:0000259" key="3">
    <source>
        <dbReference type="Pfam" id="PF00188"/>
    </source>
</evidence>
<accession>A0AAU8ICQ3</accession>
<feature type="signal peptide" evidence="2">
    <location>
        <begin position="1"/>
        <end position="24"/>
    </location>
</feature>
<dbReference type="CDD" id="cd05379">
    <property type="entry name" value="CAP_bacterial"/>
    <property type="match status" value="1"/>
</dbReference>
<dbReference type="Pfam" id="PF00188">
    <property type="entry name" value="CAP"/>
    <property type="match status" value="1"/>
</dbReference>
<dbReference type="InterPro" id="IPR035940">
    <property type="entry name" value="CAP_sf"/>
</dbReference>
<dbReference type="RefSeq" id="WP_353947542.1">
    <property type="nucleotide sequence ID" value="NZ_CP159510.1"/>
</dbReference>
<organism evidence="4">
    <name type="scientific">Sporolactobacillus sp. Y61</name>
    <dbReference type="NCBI Taxonomy" id="3160863"/>
    <lineage>
        <taxon>Bacteria</taxon>
        <taxon>Bacillati</taxon>
        <taxon>Bacillota</taxon>
        <taxon>Bacilli</taxon>
        <taxon>Bacillales</taxon>
        <taxon>Sporolactobacillaceae</taxon>
        <taxon>Sporolactobacillus</taxon>
    </lineage>
</organism>
<dbReference type="PANTHER" id="PTHR31157:SF1">
    <property type="entry name" value="SCP DOMAIN-CONTAINING PROTEIN"/>
    <property type="match status" value="1"/>
</dbReference>
<feature type="compositionally biased region" description="Low complexity" evidence="1">
    <location>
        <begin position="94"/>
        <end position="112"/>
    </location>
</feature>
<sequence>MFKKILALTLAGSLALPFVSGGHAEAAALPNNVQLKVAATDLLNLWKLKDNQLPDVNELLKKFGIQVDLSHLKNQPIVVDIGQKTDQPQKNPGQAAQPQKPEAPAKPAAPEKPATPEKPAPDKSPEPSDHQQSTSQMNAFEKKVVELTNQERTKAGLAPLKSGNAQLAKMARAKSQDMRDRNYFDHQSPTYGSPFDMMKKYGINYRAAGENIAAGQKTPEEVVQGWMNSPGHRANILNANFTTIGVGFVEGGSYGTYWTQEFIGE</sequence>
<feature type="domain" description="SCP" evidence="3">
    <location>
        <begin position="146"/>
        <end position="262"/>
    </location>
</feature>
<feature type="region of interest" description="Disordered" evidence="1">
    <location>
        <begin position="83"/>
        <end position="136"/>
    </location>
</feature>
<dbReference type="InterPro" id="IPR014258">
    <property type="entry name" value="CAP_domain_YkwD-like"/>
</dbReference>
<dbReference type="PANTHER" id="PTHR31157">
    <property type="entry name" value="SCP DOMAIN-CONTAINING PROTEIN"/>
    <property type="match status" value="1"/>
</dbReference>
<dbReference type="EMBL" id="CP159510">
    <property type="protein sequence ID" value="XCJ15766.1"/>
    <property type="molecule type" value="Genomic_DNA"/>
</dbReference>
<evidence type="ECO:0000256" key="1">
    <source>
        <dbReference type="SAM" id="MobiDB-lite"/>
    </source>
</evidence>
<protein>
    <submittedName>
        <fullName evidence="4">CAP domain-containing protein</fullName>
    </submittedName>
</protein>
<proteinExistence type="predicted"/>
<dbReference type="InterPro" id="IPR014044">
    <property type="entry name" value="CAP_dom"/>
</dbReference>
<dbReference type="AlphaFoldDB" id="A0AAU8ICQ3"/>
<gene>
    <name evidence="4" type="ORF">ABNN70_08470</name>
</gene>
<reference evidence="4" key="1">
    <citation type="submission" date="2024-06" db="EMBL/GenBank/DDBJ databases">
        <authorList>
            <person name="Fan A."/>
            <person name="Zhang F.Y."/>
            <person name="Zhang L."/>
        </authorList>
    </citation>
    <scope>NUCLEOTIDE SEQUENCE</scope>
    <source>
        <strain evidence="4">Y61</strain>
    </source>
</reference>
<dbReference type="NCBIfam" id="TIGR02909">
    <property type="entry name" value="spore_YkwD"/>
    <property type="match status" value="1"/>
</dbReference>
<feature type="compositionally biased region" description="Basic and acidic residues" evidence="1">
    <location>
        <begin position="119"/>
        <end position="129"/>
    </location>
</feature>
<dbReference type="Gene3D" id="3.40.33.10">
    <property type="entry name" value="CAP"/>
    <property type="match status" value="1"/>
</dbReference>
<evidence type="ECO:0000256" key="2">
    <source>
        <dbReference type="SAM" id="SignalP"/>
    </source>
</evidence>
<name>A0AAU8ICQ3_9BACL</name>